<gene>
    <name evidence="3" type="ORF">FKW77_009656</name>
</gene>
<dbReference type="Proteomes" id="UP000316270">
    <property type="component" value="Chromosome 2"/>
</dbReference>
<feature type="region of interest" description="Disordered" evidence="1">
    <location>
        <begin position="132"/>
        <end position="172"/>
    </location>
</feature>
<feature type="compositionally biased region" description="Basic and acidic residues" evidence="1">
    <location>
        <begin position="241"/>
        <end position="257"/>
    </location>
</feature>
<keyword evidence="2" id="KW-0812">Transmembrane</keyword>
<feature type="region of interest" description="Disordered" evidence="1">
    <location>
        <begin position="227"/>
        <end position="260"/>
    </location>
</feature>
<keyword evidence="4" id="KW-1185">Reference proteome</keyword>
<proteinExistence type="predicted"/>
<feature type="region of interest" description="Disordered" evidence="1">
    <location>
        <begin position="272"/>
        <end position="400"/>
    </location>
</feature>
<reference evidence="3 4" key="1">
    <citation type="submission" date="2019-07" db="EMBL/GenBank/DDBJ databases">
        <title>Finished genome of Venturia effusa.</title>
        <authorList>
            <person name="Young C.A."/>
            <person name="Cox M.P."/>
            <person name="Ganley A.R.D."/>
            <person name="David W.J."/>
        </authorList>
    </citation>
    <scope>NUCLEOTIDE SEQUENCE [LARGE SCALE GENOMIC DNA]</scope>
    <source>
        <strain evidence="4">albino</strain>
    </source>
</reference>
<keyword evidence="2" id="KW-0472">Membrane</keyword>
<feature type="compositionally biased region" description="Low complexity" evidence="1">
    <location>
        <begin position="311"/>
        <end position="325"/>
    </location>
</feature>
<feature type="compositionally biased region" description="Polar residues" evidence="1">
    <location>
        <begin position="155"/>
        <end position="167"/>
    </location>
</feature>
<dbReference type="AlphaFoldDB" id="A0A517L073"/>
<evidence type="ECO:0000256" key="1">
    <source>
        <dbReference type="SAM" id="MobiDB-lite"/>
    </source>
</evidence>
<keyword evidence="2" id="KW-1133">Transmembrane helix</keyword>
<protein>
    <submittedName>
        <fullName evidence="3">Uncharacterized protein</fullName>
    </submittedName>
</protein>
<evidence type="ECO:0000313" key="4">
    <source>
        <dbReference type="Proteomes" id="UP000316270"/>
    </source>
</evidence>
<dbReference type="OrthoDB" id="10576244at2759"/>
<sequence length="446" mass="47626">MPPAPSAIVGHAVSQPAKAVAAAINTPPQPSRRPLAMTPGSDFLIRLHVEDEQEVKGTIIRDSDVFSAFEMPSASTKHVASTTQNIASTWLRVTTKESSQRTKVSVAPALTRNLGFQTMVALPSRVTESSGPSITYARSMSTPSSATVGGWTSRAPVQQSATTSTPAPASGRASNVPFWQPLFYAVVALLALGVWFAITTARINWSSTPPRKDKSGLLKRFLHWGKKMGGANQKTNPNKNTELHEIAPHNPRPDKRPSTSLQIRECIRINTRKANLHSPSYPPSPSTTSSFSPPQTPRLSSHSEFAPQALTTSSTYTTPTTTPLHPTFPPPSIFAQTTTLRHRTHGPPSPLILLPPSSSGNKSTGVDLEDQTPISSPRRCRSGVAAGSADGDGDGEVVGTEREREVKVKVRIGGARWVAHVVDGLGDWFVGFTKGEGEGGPVLPVN</sequence>
<organism evidence="3 4">
    <name type="scientific">Venturia effusa</name>
    <dbReference type="NCBI Taxonomy" id="50376"/>
    <lineage>
        <taxon>Eukaryota</taxon>
        <taxon>Fungi</taxon>
        <taxon>Dikarya</taxon>
        <taxon>Ascomycota</taxon>
        <taxon>Pezizomycotina</taxon>
        <taxon>Dothideomycetes</taxon>
        <taxon>Pleosporomycetidae</taxon>
        <taxon>Venturiales</taxon>
        <taxon>Venturiaceae</taxon>
        <taxon>Venturia</taxon>
    </lineage>
</organism>
<dbReference type="EMBL" id="CP042186">
    <property type="protein sequence ID" value="QDS69027.1"/>
    <property type="molecule type" value="Genomic_DNA"/>
</dbReference>
<feature type="compositionally biased region" description="Polar residues" evidence="1">
    <location>
        <begin position="132"/>
        <end position="147"/>
    </location>
</feature>
<accession>A0A517L073</accession>
<name>A0A517L073_9PEZI</name>
<feature type="transmembrane region" description="Helical" evidence="2">
    <location>
        <begin position="182"/>
        <end position="205"/>
    </location>
</feature>
<evidence type="ECO:0000256" key="2">
    <source>
        <dbReference type="SAM" id="Phobius"/>
    </source>
</evidence>
<evidence type="ECO:0000313" key="3">
    <source>
        <dbReference type="EMBL" id="QDS69027.1"/>
    </source>
</evidence>